<dbReference type="InterPro" id="IPR020948">
    <property type="entry name" value="P_starv_induced_PsiE-like"/>
</dbReference>
<name>A0A1Z4MS44_9CYAN</name>
<keyword evidence="2" id="KW-1003">Cell membrane</keyword>
<reference evidence="7 8" key="1">
    <citation type="submission" date="2017-06" db="EMBL/GenBank/DDBJ databases">
        <title>Genome sequencing of cyanobaciteial culture collection at National Institute for Environmental Studies (NIES).</title>
        <authorList>
            <person name="Hirose Y."/>
            <person name="Shimura Y."/>
            <person name="Fujisawa T."/>
            <person name="Nakamura Y."/>
            <person name="Kawachi M."/>
        </authorList>
    </citation>
    <scope>NUCLEOTIDE SEQUENCE [LARGE SCALE GENOMIC DNA]</scope>
    <source>
        <strain evidence="7 8">NIES-37</strain>
    </source>
</reference>
<comment type="subcellular location">
    <subcellularLocation>
        <location evidence="1">Cell membrane</location>
        <topology evidence="1">Multi-pass membrane protein</topology>
    </subcellularLocation>
</comment>
<feature type="transmembrane region" description="Helical" evidence="6">
    <location>
        <begin position="155"/>
        <end position="177"/>
    </location>
</feature>
<evidence type="ECO:0000256" key="3">
    <source>
        <dbReference type="ARBA" id="ARBA00022692"/>
    </source>
</evidence>
<evidence type="ECO:0000256" key="6">
    <source>
        <dbReference type="SAM" id="Phobius"/>
    </source>
</evidence>
<protein>
    <recommendedName>
        <fullName evidence="9">Phosphate-starvation-inducible PsiE family protein</fullName>
    </recommendedName>
</protein>
<accession>A0A1Z4MS44</accession>
<dbReference type="GO" id="GO:0005886">
    <property type="term" value="C:plasma membrane"/>
    <property type="evidence" value="ECO:0007669"/>
    <property type="project" value="UniProtKB-SubCell"/>
</dbReference>
<evidence type="ECO:0000256" key="5">
    <source>
        <dbReference type="ARBA" id="ARBA00023136"/>
    </source>
</evidence>
<evidence type="ECO:0000313" key="8">
    <source>
        <dbReference type="Proteomes" id="UP000218785"/>
    </source>
</evidence>
<dbReference type="AlphaFoldDB" id="A0A1Z4MS44"/>
<keyword evidence="3 6" id="KW-0812">Transmembrane</keyword>
<evidence type="ECO:0000256" key="2">
    <source>
        <dbReference type="ARBA" id="ARBA00022475"/>
    </source>
</evidence>
<evidence type="ECO:0000256" key="1">
    <source>
        <dbReference type="ARBA" id="ARBA00004651"/>
    </source>
</evidence>
<dbReference type="EMBL" id="AP018248">
    <property type="protein sequence ID" value="BAY96294.1"/>
    <property type="molecule type" value="Genomic_DNA"/>
</dbReference>
<proteinExistence type="predicted"/>
<feature type="transmembrane region" description="Helical" evidence="6">
    <location>
        <begin position="101"/>
        <end position="118"/>
    </location>
</feature>
<evidence type="ECO:0000256" key="4">
    <source>
        <dbReference type="ARBA" id="ARBA00022989"/>
    </source>
</evidence>
<sequence length="183" mass="21119">MKKILKQVLDTTNLKKDYEKWIAKYDYQSIFQNRKSKIRNPKPEKMQDEKFMHFIENIEVLVSKVLSLFMVVVILAAIWDLAVFLIKELFDVPYGTFNTTLFKIFGLFLNILIALEILENITAYLRKHVVQVELVIVTSLIAVARKIIILDLEKVTGIDIIGLGVAVLALSISYLIIRFSNSR</sequence>
<feature type="transmembrane region" description="Helical" evidence="6">
    <location>
        <begin position="65"/>
        <end position="86"/>
    </location>
</feature>
<keyword evidence="8" id="KW-1185">Reference proteome</keyword>
<dbReference type="KEGG" id="ttq:NIES37_02250"/>
<evidence type="ECO:0008006" key="9">
    <source>
        <dbReference type="Google" id="ProtNLM"/>
    </source>
</evidence>
<gene>
    <name evidence="7" type="ORF">NIES37_02250</name>
</gene>
<keyword evidence="4 6" id="KW-1133">Transmembrane helix</keyword>
<organism evidence="7 8">
    <name type="scientific">Tolypothrix tenuis PCC 7101</name>
    <dbReference type="NCBI Taxonomy" id="231146"/>
    <lineage>
        <taxon>Bacteria</taxon>
        <taxon>Bacillati</taxon>
        <taxon>Cyanobacteriota</taxon>
        <taxon>Cyanophyceae</taxon>
        <taxon>Nostocales</taxon>
        <taxon>Tolypothrichaceae</taxon>
        <taxon>Tolypothrix</taxon>
    </lineage>
</organism>
<evidence type="ECO:0000313" key="7">
    <source>
        <dbReference type="EMBL" id="BAY96294.1"/>
    </source>
</evidence>
<feature type="transmembrane region" description="Helical" evidence="6">
    <location>
        <begin position="130"/>
        <end position="149"/>
    </location>
</feature>
<dbReference type="Pfam" id="PF06146">
    <property type="entry name" value="PsiE"/>
    <property type="match status" value="1"/>
</dbReference>
<dbReference type="Proteomes" id="UP000218785">
    <property type="component" value="Chromosome"/>
</dbReference>
<keyword evidence="5 6" id="KW-0472">Membrane</keyword>